<comment type="caution">
    <text evidence="10">The sequence shown here is derived from an EMBL/GenBank/DDBJ whole genome shotgun (WGS) entry which is preliminary data.</text>
</comment>
<evidence type="ECO:0000313" key="10">
    <source>
        <dbReference type="EMBL" id="RND83880.1"/>
    </source>
</evidence>
<dbReference type="Gene3D" id="1.10.10.10">
    <property type="entry name" value="Winged helix-like DNA-binding domain superfamily/Winged helix DNA-binding domain"/>
    <property type="match status" value="1"/>
</dbReference>
<keyword evidence="2" id="KW-0902">Two-component regulatory system</keyword>
<dbReference type="Pfam" id="PF00072">
    <property type="entry name" value="Response_reg"/>
    <property type="match status" value="1"/>
</dbReference>
<dbReference type="SUPFAM" id="SSF46894">
    <property type="entry name" value="C-terminal effector domain of the bipartite response regulators"/>
    <property type="match status" value="1"/>
</dbReference>
<dbReference type="Gene3D" id="3.40.50.2300">
    <property type="match status" value="1"/>
</dbReference>
<dbReference type="GO" id="GO:0006355">
    <property type="term" value="P:regulation of DNA-templated transcription"/>
    <property type="evidence" value="ECO:0007669"/>
    <property type="project" value="InterPro"/>
</dbReference>
<keyword evidence="1 6" id="KW-0597">Phosphoprotein</keyword>
<feature type="domain" description="OmpR/PhoB-type" evidence="9">
    <location>
        <begin position="179"/>
        <end position="279"/>
    </location>
</feature>
<evidence type="ECO:0000256" key="3">
    <source>
        <dbReference type="ARBA" id="ARBA00023015"/>
    </source>
</evidence>
<sequence>MKQDSGERIVPNLGQGVRRFLQGLSGLFRFLKAIVQGPLKNVVMPTAMFLRYTLIKVMIRGWHDDDYLIVEDEPALGETLRAYLAKDGQAVLATSLAQANERVAQISPDVIILDLSMPDGDGLTWLAQWRKHLTAKVIVLTANDEELTMLKGLRLADDYVVKPVSLRVLKARIAKQLPMTVQQFGAVSLNLATGQVTKNDTAVVLTAAEYRLLAYFFANPNQILARDQLLAALWDTREQFVADNTLTVTIKRLREKLEDDPAHPTLIRTVRGMGYFIDG</sequence>
<evidence type="ECO:0000313" key="11">
    <source>
        <dbReference type="Proteomes" id="UP000284716"/>
    </source>
</evidence>
<dbReference type="GO" id="GO:0032993">
    <property type="term" value="C:protein-DNA complex"/>
    <property type="evidence" value="ECO:0007669"/>
    <property type="project" value="TreeGrafter"/>
</dbReference>
<dbReference type="InterPro" id="IPR011006">
    <property type="entry name" value="CheY-like_superfamily"/>
</dbReference>
<keyword evidence="4 7" id="KW-0238">DNA-binding</keyword>
<dbReference type="AlphaFoldDB" id="A0A422M7L7"/>
<dbReference type="Proteomes" id="UP000284716">
    <property type="component" value="Unassembled WGS sequence"/>
</dbReference>
<dbReference type="EMBL" id="LKFS01000023">
    <property type="protein sequence ID" value="RND83880.1"/>
    <property type="molecule type" value="Genomic_DNA"/>
</dbReference>
<keyword evidence="5" id="KW-0804">Transcription</keyword>
<dbReference type="PROSITE" id="PS51755">
    <property type="entry name" value="OMPR_PHOB"/>
    <property type="match status" value="1"/>
</dbReference>
<evidence type="ECO:0000256" key="6">
    <source>
        <dbReference type="PROSITE-ProRule" id="PRU00169"/>
    </source>
</evidence>
<evidence type="ECO:0000259" key="8">
    <source>
        <dbReference type="PROSITE" id="PS50110"/>
    </source>
</evidence>
<dbReference type="GO" id="GO:0000976">
    <property type="term" value="F:transcription cis-regulatory region binding"/>
    <property type="evidence" value="ECO:0007669"/>
    <property type="project" value="TreeGrafter"/>
</dbReference>
<dbReference type="CDD" id="cd17574">
    <property type="entry name" value="REC_OmpR"/>
    <property type="match status" value="1"/>
</dbReference>
<dbReference type="InterPro" id="IPR036388">
    <property type="entry name" value="WH-like_DNA-bd_sf"/>
</dbReference>
<keyword evidence="3" id="KW-0805">Transcription regulation</keyword>
<dbReference type="SMART" id="SM00862">
    <property type="entry name" value="Trans_reg_C"/>
    <property type="match status" value="1"/>
</dbReference>
<dbReference type="SUPFAM" id="SSF52172">
    <property type="entry name" value="CheY-like"/>
    <property type="match status" value="1"/>
</dbReference>
<dbReference type="InterPro" id="IPR001867">
    <property type="entry name" value="OmpR/PhoB-type_DNA-bd"/>
</dbReference>
<evidence type="ECO:0000256" key="7">
    <source>
        <dbReference type="PROSITE-ProRule" id="PRU01091"/>
    </source>
</evidence>
<evidence type="ECO:0000256" key="4">
    <source>
        <dbReference type="ARBA" id="ARBA00023125"/>
    </source>
</evidence>
<dbReference type="PROSITE" id="PS50110">
    <property type="entry name" value="RESPONSE_REGULATORY"/>
    <property type="match status" value="1"/>
</dbReference>
<feature type="domain" description="Response regulatory" evidence="8">
    <location>
        <begin position="66"/>
        <end position="177"/>
    </location>
</feature>
<dbReference type="InterPro" id="IPR039420">
    <property type="entry name" value="WalR-like"/>
</dbReference>
<dbReference type="PANTHER" id="PTHR48111">
    <property type="entry name" value="REGULATOR OF RPOS"/>
    <property type="match status" value="1"/>
</dbReference>
<evidence type="ECO:0000259" key="9">
    <source>
        <dbReference type="PROSITE" id="PS51755"/>
    </source>
</evidence>
<dbReference type="InterPro" id="IPR001789">
    <property type="entry name" value="Sig_transdc_resp-reg_receiver"/>
</dbReference>
<accession>A0A422M7L7</accession>
<proteinExistence type="predicted"/>
<gene>
    <name evidence="10" type="ORF">FAM18157_00441</name>
</gene>
<dbReference type="InterPro" id="IPR016032">
    <property type="entry name" value="Sig_transdc_resp-reg_C-effctor"/>
</dbReference>
<dbReference type="SMART" id="SM00448">
    <property type="entry name" value="REC"/>
    <property type="match status" value="1"/>
</dbReference>
<organism evidence="10 11">
    <name type="scientific">Lacticaseibacillus paracasei</name>
    <name type="common">Lactobacillus paracasei</name>
    <dbReference type="NCBI Taxonomy" id="1597"/>
    <lineage>
        <taxon>Bacteria</taxon>
        <taxon>Bacillati</taxon>
        <taxon>Bacillota</taxon>
        <taxon>Bacilli</taxon>
        <taxon>Lactobacillales</taxon>
        <taxon>Lactobacillaceae</taxon>
        <taxon>Lacticaseibacillus</taxon>
    </lineage>
</organism>
<feature type="DNA-binding region" description="OmpR/PhoB-type" evidence="7">
    <location>
        <begin position="179"/>
        <end position="279"/>
    </location>
</feature>
<evidence type="ECO:0000256" key="2">
    <source>
        <dbReference type="ARBA" id="ARBA00023012"/>
    </source>
</evidence>
<dbReference type="PANTHER" id="PTHR48111:SF1">
    <property type="entry name" value="TWO-COMPONENT RESPONSE REGULATOR ORR33"/>
    <property type="match status" value="1"/>
</dbReference>
<dbReference type="GO" id="GO:0005829">
    <property type="term" value="C:cytosol"/>
    <property type="evidence" value="ECO:0007669"/>
    <property type="project" value="TreeGrafter"/>
</dbReference>
<dbReference type="GO" id="GO:0000156">
    <property type="term" value="F:phosphorelay response regulator activity"/>
    <property type="evidence" value="ECO:0007669"/>
    <property type="project" value="TreeGrafter"/>
</dbReference>
<evidence type="ECO:0000256" key="1">
    <source>
        <dbReference type="ARBA" id="ARBA00022553"/>
    </source>
</evidence>
<evidence type="ECO:0000256" key="5">
    <source>
        <dbReference type="ARBA" id="ARBA00023163"/>
    </source>
</evidence>
<name>A0A422M7L7_LACPA</name>
<protein>
    <submittedName>
        <fullName evidence="10">Transcriptional regulatory protein YycF</fullName>
    </submittedName>
</protein>
<dbReference type="CDD" id="cd00383">
    <property type="entry name" value="trans_reg_C"/>
    <property type="match status" value="1"/>
</dbReference>
<dbReference type="Pfam" id="PF00486">
    <property type="entry name" value="Trans_reg_C"/>
    <property type="match status" value="1"/>
</dbReference>
<dbReference type="Gene3D" id="6.10.250.690">
    <property type="match status" value="1"/>
</dbReference>
<feature type="modified residue" description="4-aspartylphosphate" evidence="6">
    <location>
        <position position="114"/>
    </location>
</feature>
<reference evidence="10 11" key="1">
    <citation type="journal article" date="2018" name="Front. Microbiol.">
        <title>Conversion of Methionine to Cysteine in Lactobacillus paracasei Depends on the Highly Mobile cysK-ctl-cysE Gene Cluster.</title>
        <authorList>
            <person name="Wuthrich D."/>
            <person name="Irmler S."/>
            <person name="Berthoud H."/>
            <person name="Guggenbuhl B."/>
            <person name="Eugster E."/>
            <person name="Bruggmann R."/>
        </authorList>
    </citation>
    <scope>NUCLEOTIDE SEQUENCE [LARGE SCALE GENOMIC DNA]</scope>
    <source>
        <strain evidence="10 11">FAM18157</strain>
    </source>
</reference>